<evidence type="ECO:0000313" key="2">
    <source>
        <dbReference type="EMBL" id="CAI9936178.1"/>
    </source>
</evidence>
<dbReference type="EMBL" id="CATOUU010000634">
    <property type="protein sequence ID" value="CAI9936178.1"/>
    <property type="molecule type" value="Genomic_DNA"/>
</dbReference>
<keyword evidence="1" id="KW-0472">Membrane</keyword>
<name>A0AA86UC02_9EUKA</name>
<reference evidence="3 4" key="2">
    <citation type="submission" date="2024-07" db="EMBL/GenBank/DDBJ databases">
        <authorList>
            <person name="Akdeniz Z."/>
        </authorList>
    </citation>
    <scope>NUCLEOTIDE SEQUENCE [LARGE SCALE GENOMIC DNA]</scope>
</reference>
<dbReference type="Proteomes" id="UP001642409">
    <property type="component" value="Unassembled WGS sequence"/>
</dbReference>
<proteinExistence type="predicted"/>
<comment type="caution">
    <text evidence="2">The sequence shown here is derived from an EMBL/GenBank/DDBJ whole genome shotgun (WGS) entry which is preliminary data.</text>
</comment>
<gene>
    <name evidence="2" type="ORF">HINF_LOCUS23823</name>
    <name evidence="3" type="ORF">HINF_LOCUS57418</name>
</gene>
<sequence>MFTTSNDTGYEIIFQYDQAKLNKALQVMESVQYDAIEYRLTGSIASDHGILKLYINKFDHRFNPHQRSIKFPCGQILGKQQKTCYEMINTDYFTYSISTYNLDIIFYSQRKLVYLIKANKCKSTYTCWESGVAIIRQNIVTIQLLRNHYCDGYNQYYDFTNVTTTLKIYNENYEFQYMVTQHLPIINSTNINQFNFTCEKIQCSKLTQTSIFVLDLHLSYFQEEIEINKVQFIPYYSTAQIATLITGSILLLIIIYVYKKYYIKTKIKIREYSGLYEAKKLTEIERLILQLHLKINK</sequence>
<protein>
    <submittedName>
        <fullName evidence="3">Hypothetical_protein</fullName>
    </submittedName>
</protein>
<keyword evidence="4" id="KW-1185">Reference proteome</keyword>
<dbReference type="EMBL" id="CAXDID020000317">
    <property type="protein sequence ID" value="CAL6075881.1"/>
    <property type="molecule type" value="Genomic_DNA"/>
</dbReference>
<evidence type="ECO:0000256" key="1">
    <source>
        <dbReference type="SAM" id="Phobius"/>
    </source>
</evidence>
<reference evidence="2" key="1">
    <citation type="submission" date="2023-06" db="EMBL/GenBank/DDBJ databases">
        <authorList>
            <person name="Kurt Z."/>
        </authorList>
    </citation>
    <scope>NUCLEOTIDE SEQUENCE</scope>
</reference>
<accession>A0AA86UC02</accession>
<dbReference type="AlphaFoldDB" id="A0AA86UC02"/>
<feature type="transmembrane region" description="Helical" evidence="1">
    <location>
        <begin position="235"/>
        <end position="258"/>
    </location>
</feature>
<evidence type="ECO:0000313" key="3">
    <source>
        <dbReference type="EMBL" id="CAL6075881.1"/>
    </source>
</evidence>
<evidence type="ECO:0000313" key="4">
    <source>
        <dbReference type="Proteomes" id="UP001642409"/>
    </source>
</evidence>
<organism evidence="2">
    <name type="scientific">Hexamita inflata</name>
    <dbReference type="NCBI Taxonomy" id="28002"/>
    <lineage>
        <taxon>Eukaryota</taxon>
        <taxon>Metamonada</taxon>
        <taxon>Diplomonadida</taxon>
        <taxon>Hexamitidae</taxon>
        <taxon>Hexamitinae</taxon>
        <taxon>Hexamita</taxon>
    </lineage>
</organism>
<keyword evidence="1" id="KW-0812">Transmembrane</keyword>
<keyword evidence="1" id="KW-1133">Transmembrane helix</keyword>